<dbReference type="EMBL" id="QGHB01000001">
    <property type="protein sequence ID" value="PWK90111.1"/>
    <property type="molecule type" value="Genomic_DNA"/>
</dbReference>
<dbReference type="SUPFAM" id="SSF81606">
    <property type="entry name" value="PP2C-like"/>
    <property type="match status" value="1"/>
</dbReference>
<gene>
    <name evidence="2" type="ORF">C8D88_101122</name>
</gene>
<sequence>MRTQMATEAGRSTAPSEDRAIVGPNLLAVLDGVTAKPETGCVHSVGWFADQLAAELLRFAHLDPAASLAEAIKQTGELHSDSCDLDHPDSPSAAVGLVQIKDDVLRYLVLGDATVVVDTKRELHVVSDTSTNRTAGADPGAVSHALTGEIPLPDVRRVAILSDGAARAVELFNLFEWPKALELMAENGPDDLIRKMRQVEKEDARLSIGRARRFLTTRRSSIWTASPGSMAAELSALDVVLRNACHVRLVEVRASRRAIVVDLTESERDRLRKAMAVRSLPGMVCACMGDVRFEVLDARRERLAVVLLHHGITLAWSDWDGHGVLADGRVLLRWLHEHGLTQRRIGKAEAPSWDEVADRLLNAQEPGRAAVLDPYQKVRT</sequence>
<dbReference type="Pfam" id="PF13672">
    <property type="entry name" value="PP2C_2"/>
    <property type="match status" value="1"/>
</dbReference>
<organism evidence="2 3">
    <name type="scientific">Lentzea atacamensis</name>
    <dbReference type="NCBI Taxonomy" id="531938"/>
    <lineage>
        <taxon>Bacteria</taxon>
        <taxon>Bacillati</taxon>
        <taxon>Actinomycetota</taxon>
        <taxon>Actinomycetes</taxon>
        <taxon>Pseudonocardiales</taxon>
        <taxon>Pseudonocardiaceae</taxon>
        <taxon>Lentzea</taxon>
    </lineage>
</organism>
<dbReference type="InterPro" id="IPR036457">
    <property type="entry name" value="PPM-type-like_dom_sf"/>
</dbReference>
<evidence type="ECO:0000259" key="1">
    <source>
        <dbReference type="Pfam" id="PF13672"/>
    </source>
</evidence>
<dbReference type="Proteomes" id="UP000246005">
    <property type="component" value="Unassembled WGS sequence"/>
</dbReference>
<name>A0A316IA17_9PSEU</name>
<dbReference type="Gene3D" id="3.60.40.10">
    <property type="entry name" value="PPM-type phosphatase domain"/>
    <property type="match status" value="1"/>
</dbReference>
<comment type="caution">
    <text evidence="2">The sequence shown here is derived from an EMBL/GenBank/DDBJ whole genome shotgun (WGS) entry which is preliminary data.</text>
</comment>
<dbReference type="InterPro" id="IPR001932">
    <property type="entry name" value="PPM-type_phosphatase-like_dom"/>
</dbReference>
<dbReference type="RefSeq" id="WP_109628867.1">
    <property type="nucleotide sequence ID" value="NZ_QGHB01000001.1"/>
</dbReference>
<evidence type="ECO:0000313" key="3">
    <source>
        <dbReference type="Proteomes" id="UP000246005"/>
    </source>
</evidence>
<protein>
    <submittedName>
        <fullName evidence="2">Protein phosphatase 2C-like protein</fullName>
    </submittedName>
</protein>
<reference evidence="2 3" key="1">
    <citation type="submission" date="2018-05" db="EMBL/GenBank/DDBJ databases">
        <title>Genomic Encyclopedia of Type Strains, Phase IV (KMG-IV): sequencing the most valuable type-strain genomes for metagenomic binning, comparative biology and taxonomic classification.</title>
        <authorList>
            <person name="Goeker M."/>
        </authorList>
    </citation>
    <scope>NUCLEOTIDE SEQUENCE [LARGE SCALE GENOMIC DNA]</scope>
    <source>
        <strain evidence="2 3">DSM 45480</strain>
    </source>
</reference>
<proteinExistence type="predicted"/>
<accession>A0A316IA17</accession>
<dbReference type="AlphaFoldDB" id="A0A316IA17"/>
<evidence type="ECO:0000313" key="2">
    <source>
        <dbReference type="EMBL" id="PWK90111.1"/>
    </source>
</evidence>
<feature type="domain" description="PPM-type phosphatase" evidence="1">
    <location>
        <begin position="26"/>
        <end position="169"/>
    </location>
</feature>